<dbReference type="AlphaFoldDB" id="A0A1H7VTQ6"/>
<dbReference type="PANTHER" id="PTHR31793:SF27">
    <property type="entry name" value="NOVEL THIOESTERASE SUPERFAMILY DOMAIN AND SAPOSIN A-TYPE DOMAIN CONTAINING PROTEIN (0610012H03RIK)"/>
    <property type="match status" value="1"/>
</dbReference>
<dbReference type="OrthoDB" id="9791529at2"/>
<dbReference type="CDD" id="cd00586">
    <property type="entry name" value="4HBT"/>
    <property type="match status" value="1"/>
</dbReference>
<protein>
    <submittedName>
        <fullName evidence="3">Acyl-CoA thioester hydrolase</fullName>
    </submittedName>
</protein>
<dbReference type="SUPFAM" id="SSF54637">
    <property type="entry name" value="Thioesterase/thiol ester dehydrase-isomerase"/>
    <property type="match status" value="1"/>
</dbReference>
<dbReference type="Gene3D" id="3.10.129.10">
    <property type="entry name" value="Hotdog Thioesterase"/>
    <property type="match status" value="1"/>
</dbReference>
<dbReference type="RefSeq" id="WP_091412019.1">
    <property type="nucleotide sequence ID" value="NZ_FOAB01000009.1"/>
</dbReference>
<comment type="similarity">
    <text evidence="1">Belongs to the 4-hydroxybenzoyl-CoA thioesterase family.</text>
</comment>
<evidence type="ECO:0000256" key="1">
    <source>
        <dbReference type="ARBA" id="ARBA00005953"/>
    </source>
</evidence>
<dbReference type="Pfam" id="PF13279">
    <property type="entry name" value="4HBT_2"/>
    <property type="match status" value="1"/>
</dbReference>
<evidence type="ECO:0000313" key="4">
    <source>
        <dbReference type="Proteomes" id="UP000198521"/>
    </source>
</evidence>
<keyword evidence="4" id="KW-1185">Reference proteome</keyword>
<organism evidence="3 4">
    <name type="scientific">Aquimarina amphilecti</name>
    <dbReference type="NCBI Taxonomy" id="1038014"/>
    <lineage>
        <taxon>Bacteria</taxon>
        <taxon>Pseudomonadati</taxon>
        <taxon>Bacteroidota</taxon>
        <taxon>Flavobacteriia</taxon>
        <taxon>Flavobacteriales</taxon>
        <taxon>Flavobacteriaceae</taxon>
        <taxon>Aquimarina</taxon>
    </lineage>
</organism>
<dbReference type="EMBL" id="FOAB01000009">
    <property type="protein sequence ID" value="SEM12722.1"/>
    <property type="molecule type" value="Genomic_DNA"/>
</dbReference>
<dbReference type="InterPro" id="IPR050563">
    <property type="entry name" value="4-hydroxybenzoyl-CoA_TE"/>
</dbReference>
<proteinExistence type="inferred from homology"/>
<dbReference type="GO" id="GO:0047617">
    <property type="term" value="F:fatty acyl-CoA hydrolase activity"/>
    <property type="evidence" value="ECO:0007669"/>
    <property type="project" value="TreeGrafter"/>
</dbReference>
<dbReference type="InterPro" id="IPR029069">
    <property type="entry name" value="HotDog_dom_sf"/>
</dbReference>
<sequence length="161" mass="19069">MTILPKTLESKAKIRFQHCDPFNHLNNAEYINYMINAREDQIINHYDLDLFKMAQTQGVSWVVGSNQIAYLRPALLMEDVIIDSQLISFSENELHVEIRMWNHNKKELKAVMWSSFVHFNLLKQKRWNHTPELMELFNSVLNPIEANTFNQRISELKPQKV</sequence>
<evidence type="ECO:0000313" key="3">
    <source>
        <dbReference type="EMBL" id="SEM12722.1"/>
    </source>
</evidence>
<reference evidence="3 4" key="1">
    <citation type="submission" date="2016-10" db="EMBL/GenBank/DDBJ databases">
        <authorList>
            <person name="de Groot N.N."/>
        </authorList>
    </citation>
    <scope>NUCLEOTIDE SEQUENCE [LARGE SCALE GENOMIC DNA]</scope>
    <source>
        <strain evidence="3 4">DSM 25232</strain>
    </source>
</reference>
<evidence type="ECO:0000256" key="2">
    <source>
        <dbReference type="ARBA" id="ARBA00022801"/>
    </source>
</evidence>
<accession>A0A1H7VTQ6</accession>
<gene>
    <name evidence="3" type="ORF">SAMN04487910_4200</name>
</gene>
<dbReference type="STRING" id="1038014.SAMN04487910_4200"/>
<dbReference type="Proteomes" id="UP000198521">
    <property type="component" value="Unassembled WGS sequence"/>
</dbReference>
<dbReference type="PANTHER" id="PTHR31793">
    <property type="entry name" value="4-HYDROXYBENZOYL-COA THIOESTERASE FAMILY MEMBER"/>
    <property type="match status" value="1"/>
</dbReference>
<keyword evidence="2 3" id="KW-0378">Hydrolase</keyword>
<name>A0A1H7VTQ6_AQUAM</name>